<dbReference type="InterPro" id="IPR000974">
    <property type="entry name" value="Glyco_hydro_22_lys"/>
</dbReference>
<proteinExistence type="inferred from homology"/>
<dbReference type="InterPro" id="IPR001916">
    <property type="entry name" value="Glyco_hydro_22"/>
</dbReference>
<reference evidence="8" key="1">
    <citation type="submission" date="2013-03" db="EMBL/GenBank/DDBJ databases">
        <title>The Genome Sequence of Anopheles dirus WRAIR2.</title>
        <authorList>
            <consortium name="The Broad Institute Genomics Platform"/>
            <person name="Neafsey D.E."/>
            <person name="Walton C."/>
            <person name="Walker B."/>
            <person name="Young S.K."/>
            <person name="Zeng Q."/>
            <person name="Gargeya S."/>
            <person name="Fitzgerald M."/>
            <person name="Haas B."/>
            <person name="Abouelleil A."/>
            <person name="Allen A.W."/>
            <person name="Alvarado L."/>
            <person name="Arachchi H.M."/>
            <person name="Berlin A.M."/>
            <person name="Chapman S.B."/>
            <person name="Gainer-Dewar J."/>
            <person name="Goldberg J."/>
            <person name="Griggs A."/>
            <person name="Gujja S."/>
            <person name="Hansen M."/>
            <person name="Howarth C."/>
            <person name="Imamovic A."/>
            <person name="Ireland A."/>
            <person name="Larimer J."/>
            <person name="McCowan C."/>
            <person name="Murphy C."/>
            <person name="Pearson M."/>
            <person name="Poon T.W."/>
            <person name="Priest M."/>
            <person name="Roberts A."/>
            <person name="Saif S."/>
            <person name="Shea T."/>
            <person name="Sisk P."/>
            <person name="Sykes S."/>
            <person name="Wortman J."/>
            <person name="Nusbaum C."/>
            <person name="Birren B."/>
        </authorList>
    </citation>
    <scope>NUCLEOTIDE SEQUENCE [LARGE SCALE GENOMIC DNA]</scope>
    <source>
        <strain evidence="8">WRAIR2</strain>
    </source>
</reference>
<reference evidence="7" key="2">
    <citation type="submission" date="2020-05" db="UniProtKB">
        <authorList>
            <consortium name="EnsemblMetazoa"/>
        </authorList>
    </citation>
    <scope>IDENTIFICATION</scope>
    <source>
        <strain evidence="7">WRAIR2</strain>
    </source>
</reference>
<dbReference type="InterPro" id="IPR019799">
    <property type="entry name" value="Glyco_hydro_22_CS"/>
</dbReference>
<comment type="similarity">
    <text evidence="1 4">Belongs to the glycosyl hydrolase 22 family.</text>
</comment>
<sequence>MKLFLLAVVLAVLGSSNGKVFNKCELAKALDSNGIPRSQIPDWICLVENESHFDTTALNTKNKDGSWDYGMFQINNKYWCADQSKGANDCKMQCSALRDDDITDDIKCIKLIYKRHKFTAWVAWTKKCNGKKLPSVSECFK</sequence>
<protein>
    <submittedName>
        <fullName evidence="7">Lysozyme</fullName>
    </submittedName>
</protein>
<keyword evidence="2 5" id="KW-0732">Signal</keyword>
<dbReference type="AlphaFoldDB" id="A0A1Y9H2N9"/>
<name>A0A1Y9H2N9_9DIPT</name>
<dbReference type="CDD" id="cd16899">
    <property type="entry name" value="LYZ_C_invert"/>
    <property type="match status" value="1"/>
</dbReference>
<accession>A0A1Y9H2N9</accession>
<dbReference type="InterPro" id="IPR023346">
    <property type="entry name" value="Lysozyme-like_dom_sf"/>
</dbReference>
<dbReference type="SUPFAM" id="SSF53955">
    <property type="entry name" value="Lysozyme-like"/>
    <property type="match status" value="1"/>
</dbReference>
<organism evidence="7 8">
    <name type="scientific">Anopheles dirus</name>
    <dbReference type="NCBI Taxonomy" id="7168"/>
    <lineage>
        <taxon>Eukaryota</taxon>
        <taxon>Metazoa</taxon>
        <taxon>Ecdysozoa</taxon>
        <taxon>Arthropoda</taxon>
        <taxon>Hexapoda</taxon>
        <taxon>Insecta</taxon>
        <taxon>Pterygota</taxon>
        <taxon>Neoptera</taxon>
        <taxon>Endopterygota</taxon>
        <taxon>Diptera</taxon>
        <taxon>Nematocera</taxon>
        <taxon>Culicoidea</taxon>
        <taxon>Culicidae</taxon>
        <taxon>Anophelinae</taxon>
        <taxon>Anopheles</taxon>
    </lineage>
</organism>
<dbReference type="Proteomes" id="UP000075884">
    <property type="component" value="Unassembled WGS sequence"/>
</dbReference>
<evidence type="ECO:0000259" key="6">
    <source>
        <dbReference type="PROSITE" id="PS00128"/>
    </source>
</evidence>
<evidence type="ECO:0000256" key="3">
    <source>
        <dbReference type="ARBA" id="ARBA00023157"/>
    </source>
</evidence>
<keyword evidence="8" id="KW-1185">Reference proteome</keyword>
<feature type="signal peptide" evidence="5">
    <location>
        <begin position="1"/>
        <end position="18"/>
    </location>
</feature>
<dbReference type="GO" id="GO:0003796">
    <property type="term" value="F:lysozyme activity"/>
    <property type="evidence" value="ECO:0007669"/>
    <property type="project" value="InterPro"/>
</dbReference>
<dbReference type="PANTHER" id="PTHR11407">
    <property type="entry name" value="LYSOZYME C"/>
    <property type="match status" value="1"/>
</dbReference>
<dbReference type="FunFam" id="1.10.530.10:FF:000001">
    <property type="entry name" value="Lysozyme C"/>
    <property type="match status" value="1"/>
</dbReference>
<keyword evidence="3" id="KW-1015">Disulfide bond</keyword>
<dbReference type="PRINTS" id="PR00135">
    <property type="entry name" value="LYZLACT"/>
</dbReference>
<evidence type="ECO:0000256" key="4">
    <source>
        <dbReference type="RuleBase" id="RU004440"/>
    </source>
</evidence>
<dbReference type="PANTHER" id="PTHR11407:SF36">
    <property type="entry name" value="GEO02684P1-RELATED"/>
    <property type="match status" value="1"/>
</dbReference>
<evidence type="ECO:0000256" key="5">
    <source>
        <dbReference type="SAM" id="SignalP"/>
    </source>
</evidence>
<evidence type="ECO:0000256" key="1">
    <source>
        <dbReference type="ARBA" id="ARBA00010859"/>
    </source>
</evidence>
<evidence type="ECO:0000256" key="2">
    <source>
        <dbReference type="ARBA" id="ARBA00022729"/>
    </source>
</evidence>
<evidence type="ECO:0000313" key="7">
    <source>
        <dbReference type="EnsemblMetazoa" id="ADIR015920-PA"/>
    </source>
</evidence>
<dbReference type="Gene3D" id="1.10.530.10">
    <property type="match status" value="1"/>
</dbReference>
<dbReference type="PROSITE" id="PS51348">
    <property type="entry name" value="GLYCOSYL_HYDROL_F22_2"/>
    <property type="match status" value="1"/>
</dbReference>
<dbReference type="Pfam" id="PF00062">
    <property type="entry name" value="Lys"/>
    <property type="match status" value="1"/>
</dbReference>
<feature type="domain" description="Glycosyl hydrolases family 22 (GH22)" evidence="6">
    <location>
        <begin position="90"/>
        <end position="108"/>
    </location>
</feature>
<evidence type="ECO:0000313" key="8">
    <source>
        <dbReference type="Proteomes" id="UP000075884"/>
    </source>
</evidence>
<dbReference type="VEuPathDB" id="VectorBase:ADIR015920"/>
<dbReference type="PRINTS" id="PR00137">
    <property type="entry name" value="LYSOZYME"/>
</dbReference>
<dbReference type="PROSITE" id="PS00128">
    <property type="entry name" value="GLYCOSYL_HYDROL_F22_1"/>
    <property type="match status" value="1"/>
</dbReference>
<dbReference type="SMART" id="SM00263">
    <property type="entry name" value="LYZ1"/>
    <property type="match status" value="1"/>
</dbReference>
<feature type="chain" id="PRO_5013368840" evidence="5">
    <location>
        <begin position="19"/>
        <end position="141"/>
    </location>
</feature>
<dbReference type="EnsemblMetazoa" id="ADIR015920-RA">
    <property type="protein sequence ID" value="ADIR015920-PA"/>
    <property type="gene ID" value="ADIR015920"/>
</dbReference>
<dbReference type="STRING" id="7168.A0A1Y9H2N9"/>